<sequence length="440" mass="50004">MLKMEILDQLETLLVTLIQSSILKKYYLEEEVETIQTFVEKFINKMSTGILLLMLIALFSVWTIGIGTPATLFLYEHSAQFVTFGVFVLTGLNIYKARGFDFFYLGAAVVIFCFYTYFSGIRDGSLAGNLLIPILILIGLSVKWIEFDKVDRGIYLLVFSFFLAVTVYRVFTEIQVPEGQSIWNQDNKLSDIWINTNTIGSSLMMLGLLISGFASSFERWYIRILGVPAIVAAFLGIWVCQSRSALIAIIIFALLDIWPKRFFKFIRAPFIGYLAIFSLALPISYLAATSEEINLFTGREGIWLKFYQTISESTEQLLVGMKPFLYFRGDEVLGNHNSYNSILNLYGLIGIAIVGILLLVFVGRLTLKADYSNGQLTFLWAFMAVMIQSFMEDTLTSFPWVPIGYLLLAMASHRYDQPPGKQIKIQEENQLSTSRLARYH</sequence>
<feature type="transmembrane region" description="Helical" evidence="1">
    <location>
        <begin position="192"/>
        <end position="213"/>
    </location>
</feature>
<accession>A0A242KXL5</accession>
<proteinExistence type="predicted"/>
<dbReference type="Proteomes" id="UP000195024">
    <property type="component" value="Unassembled WGS sequence"/>
</dbReference>
<dbReference type="AlphaFoldDB" id="A0A242KXL5"/>
<feature type="transmembrane region" description="Helical" evidence="1">
    <location>
        <begin position="245"/>
        <end position="263"/>
    </location>
</feature>
<feature type="transmembrane region" description="Helical" evidence="1">
    <location>
        <begin position="270"/>
        <end position="288"/>
    </location>
</feature>
<protein>
    <recommendedName>
        <fullName evidence="4">EpaQ family protein</fullName>
    </recommendedName>
</protein>
<keyword evidence="1" id="KW-0472">Membrane</keyword>
<feature type="transmembrane region" description="Helical" evidence="1">
    <location>
        <begin position="154"/>
        <end position="172"/>
    </location>
</feature>
<dbReference type="NCBIfam" id="NF037933">
    <property type="entry name" value="EpaQ_fam"/>
    <property type="match status" value="1"/>
</dbReference>
<keyword evidence="1" id="KW-1133">Transmembrane helix</keyword>
<evidence type="ECO:0000313" key="2">
    <source>
        <dbReference type="EMBL" id="OTP26695.1"/>
    </source>
</evidence>
<organism evidence="2 3">
    <name type="scientific">Enterococcus mundtii</name>
    <dbReference type="NCBI Taxonomy" id="53346"/>
    <lineage>
        <taxon>Bacteria</taxon>
        <taxon>Bacillati</taxon>
        <taxon>Bacillota</taxon>
        <taxon>Bacilli</taxon>
        <taxon>Lactobacillales</taxon>
        <taxon>Enterococcaceae</taxon>
        <taxon>Enterococcus</taxon>
    </lineage>
</organism>
<evidence type="ECO:0000313" key="3">
    <source>
        <dbReference type="Proteomes" id="UP000195024"/>
    </source>
</evidence>
<evidence type="ECO:0008006" key="4">
    <source>
        <dbReference type="Google" id="ProtNLM"/>
    </source>
</evidence>
<feature type="transmembrane region" description="Helical" evidence="1">
    <location>
        <begin position="102"/>
        <end position="118"/>
    </location>
</feature>
<feature type="transmembrane region" description="Helical" evidence="1">
    <location>
        <begin position="50"/>
        <end position="72"/>
    </location>
</feature>
<gene>
    <name evidence="2" type="ORF">A5802_000412</name>
</gene>
<name>A0A242KXL5_ENTMU</name>
<comment type="caution">
    <text evidence="2">The sequence shown here is derived from an EMBL/GenBank/DDBJ whole genome shotgun (WGS) entry which is preliminary data.</text>
</comment>
<reference evidence="2 3" key="1">
    <citation type="submission" date="2017-05" db="EMBL/GenBank/DDBJ databases">
        <title>The Genome Sequence of Enterococcus mundtii 6B1_DIV0119.</title>
        <authorList>
            <consortium name="The Broad Institute Genomics Platform"/>
            <consortium name="The Broad Institute Genomic Center for Infectious Diseases"/>
            <person name="Earl A."/>
            <person name="Manson A."/>
            <person name="Schwartman J."/>
            <person name="Gilmore M."/>
            <person name="Abouelleil A."/>
            <person name="Cao P."/>
            <person name="Chapman S."/>
            <person name="Cusick C."/>
            <person name="Shea T."/>
            <person name="Young S."/>
            <person name="Neafsey D."/>
            <person name="Nusbaum C."/>
            <person name="Birren B."/>
        </authorList>
    </citation>
    <scope>NUCLEOTIDE SEQUENCE [LARGE SCALE GENOMIC DNA]</scope>
    <source>
        <strain evidence="2 3">6B1_DIV0119</strain>
    </source>
</reference>
<keyword evidence="1" id="KW-0812">Transmembrane</keyword>
<feature type="transmembrane region" description="Helical" evidence="1">
    <location>
        <begin position="124"/>
        <end position="142"/>
    </location>
</feature>
<feature type="transmembrane region" description="Helical" evidence="1">
    <location>
        <begin position="78"/>
        <end position="95"/>
    </location>
</feature>
<feature type="transmembrane region" description="Helical" evidence="1">
    <location>
        <begin position="343"/>
        <end position="362"/>
    </location>
</feature>
<evidence type="ECO:0000256" key="1">
    <source>
        <dbReference type="SAM" id="Phobius"/>
    </source>
</evidence>
<dbReference type="EMBL" id="NGMS01000001">
    <property type="protein sequence ID" value="OTP26695.1"/>
    <property type="molecule type" value="Genomic_DNA"/>
</dbReference>
<feature type="transmembrane region" description="Helical" evidence="1">
    <location>
        <begin position="220"/>
        <end position="239"/>
    </location>
</feature>